<dbReference type="Proteomes" id="UP000250197">
    <property type="component" value="Chromosome"/>
</dbReference>
<dbReference type="AlphaFoldDB" id="A0A2Z2J2S8"/>
<evidence type="ECO:0000313" key="1">
    <source>
        <dbReference type="EMBL" id="ART20891.1"/>
    </source>
</evidence>
<protein>
    <submittedName>
        <fullName evidence="1">Uncharacterized protein</fullName>
    </submittedName>
</protein>
<sequence length="186" mass="19836">MSTFDLYAIADDLLREVGTKSFHGINLALLAQSHKTDNTDAIVEVARWCIDSGYMTEESHTDMNYQVWWGKLTAKGLEVAIGGGTTRPQSPEPSPSSTYNFHGPVNAGQVGSGNSQQITVTISPAQIHELAQALRHDGHGVEADKLLAATDNGRHPGKVIETLKELGPALSGYGSFVTSMLGIFAG</sequence>
<reference evidence="1 2" key="1">
    <citation type="submission" date="2017-05" db="EMBL/GenBank/DDBJ databases">
        <title>Complete genome sequence of Corynebacterium striatum KC-Na-1 isolated from Neophocaena asiaeorientalis in Korea.</title>
        <authorList>
            <person name="Kim J.H."/>
            <person name="Lee K."/>
        </authorList>
    </citation>
    <scope>NUCLEOTIDE SEQUENCE [LARGE SCALE GENOMIC DNA]</scope>
    <source>
        <strain evidence="1 2">KC-Na-01</strain>
    </source>
</reference>
<proteinExistence type="predicted"/>
<dbReference type="EMBL" id="CP021252">
    <property type="protein sequence ID" value="ART20891.1"/>
    <property type="molecule type" value="Genomic_DNA"/>
</dbReference>
<gene>
    <name evidence="1" type="ORF">CBE89_04830</name>
</gene>
<dbReference type="KEGG" id="cstr:CBE89_04830"/>
<accession>A0A2Z2J2S8</accession>
<organism evidence="1 2">
    <name type="scientific">Corynebacterium striatum</name>
    <dbReference type="NCBI Taxonomy" id="43770"/>
    <lineage>
        <taxon>Bacteria</taxon>
        <taxon>Bacillati</taxon>
        <taxon>Actinomycetota</taxon>
        <taxon>Actinomycetes</taxon>
        <taxon>Mycobacteriales</taxon>
        <taxon>Corynebacteriaceae</taxon>
        <taxon>Corynebacterium</taxon>
    </lineage>
</organism>
<name>A0A2Z2J2S8_CORST</name>
<evidence type="ECO:0000313" key="2">
    <source>
        <dbReference type="Proteomes" id="UP000250197"/>
    </source>
</evidence>